<dbReference type="PANTHER" id="PTHR43459:SF1">
    <property type="entry name" value="EG:BACN32G11.4 PROTEIN"/>
    <property type="match status" value="1"/>
</dbReference>
<dbReference type="InterPro" id="IPR018376">
    <property type="entry name" value="Enoyl-CoA_hyd/isom_CS"/>
</dbReference>
<organism evidence="3 4">
    <name type="scientific">Pseudonocardia parietis</name>
    <dbReference type="NCBI Taxonomy" id="570936"/>
    <lineage>
        <taxon>Bacteria</taxon>
        <taxon>Bacillati</taxon>
        <taxon>Actinomycetota</taxon>
        <taxon>Actinomycetes</taxon>
        <taxon>Pseudonocardiales</taxon>
        <taxon>Pseudonocardiaceae</taxon>
        <taxon>Pseudonocardia</taxon>
    </lineage>
</organism>
<reference evidence="3 4" key="1">
    <citation type="submission" date="2021-03" db="EMBL/GenBank/DDBJ databases">
        <title>Sequencing the genomes of 1000 actinobacteria strains.</title>
        <authorList>
            <person name="Klenk H.-P."/>
        </authorList>
    </citation>
    <scope>NUCLEOTIDE SEQUENCE [LARGE SCALE GENOMIC DNA]</scope>
    <source>
        <strain evidence="3 4">DSM 45256</strain>
    </source>
</reference>
<dbReference type="RefSeq" id="WP_210026654.1">
    <property type="nucleotide sequence ID" value="NZ_JAGINU010000001.1"/>
</dbReference>
<dbReference type="CDD" id="cd06558">
    <property type="entry name" value="crotonase-like"/>
    <property type="match status" value="1"/>
</dbReference>
<dbReference type="InterPro" id="IPR001753">
    <property type="entry name" value="Enoyl-CoA_hydra/iso"/>
</dbReference>
<evidence type="ECO:0000313" key="4">
    <source>
        <dbReference type="Proteomes" id="UP001519295"/>
    </source>
</evidence>
<dbReference type="InterPro" id="IPR029045">
    <property type="entry name" value="ClpP/crotonase-like_dom_sf"/>
</dbReference>
<dbReference type="Gene3D" id="1.10.12.10">
    <property type="entry name" value="Lyase 2-enoyl-coa Hydratase, Chain A, domain 2"/>
    <property type="match status" value="1"/>
</dbReference>
<dbReference type="EMBL" id="JAGINU010000001">
    <property type="protein sequence ID" value="MBP2366584.1"/>
    <property type="molecule type" value="Genomic_DNA"/>
</dbReference>
<dbReference type="Pfam" id="PF00378">
    <property type="entry name" value="ECH_1"/>
    <property type="match status" value="1"/>
</dbReference>
<evidence type="ECO:0000256" key="1">
    <source>
        <dbReference type="ARBA" id="ARBA00005254"/>
    </source>
</evidence>
<proteinExistence type="inferred from homology"/>
<accession>A0ABS4VRM2</accession>
<comment type="similarity">
    <text evidence="1 2">Belongs to the enoyl-CoA hydratase/isomerase family.</text>
</comment>
<evidence type="ECO:0000313" key="3">
    <source>
        <dbReference type="EMBL" id="MBP2366584.1"/>
    </source>
</evidence>
<name>A0ABS4VRM2_9PSEU</name>
<dbReference type="InterPro" id="IPR014748">
    <property type="entry name" value="Enoyl-CoA_hydra_C"/>
</dbReference>
<gene>
    <name evidence="3" type="ORF">JOF36_002280</name>
</gene>
<comment type="caution">
    <text evidence="3">The sequence shown here is derived from an EMBL/GenBank/DDBJ whole genome shotgun (WGS) entry which is preliminary data.</text>
</comment>
<dbReference type="Proteomes" id="UP001519295">
    <property type="component" value="Unassembled WGS sequence"/>
</dbReference>
<evidence type="ECO:0000256" key="2">
    <source>
        <dbReference type="RuleBase" id="RU003707"/>
    </source>
</evidence>
<dbReference type="PANTHER" id="PTHR43459">
    <property type="entry name" value="ENOYL-COA HYDRATASE"/>
    <property type="match status" value="1"/>
</dbReference>
<protein>
    <submittedName>
        <fullName evidence="3">2-(1,2-epoxy-1,2-dihydrophenyl)acetyl-CoA isomerase</fullName>
        <ecNumber evidence="3">5.3.3.18</ecNumber>
    </submittedName>
</protein>
<sequence>MADSAAPAVLVSRDDTDPSVAVLTLNRPAKYNALTVELKEALLPAVAEVAGDDSVRAVVLTGSGRAFCVGQDLGEHAAALERDAATSFDTVRDHYNPLALAITGTPKPVIAAINGPCVGAGLGLALAADLRVAAEGLKFSTAFTAIGLTADTGLSASLAHAVGVARATELLLLGEQFSAEDARNWGLVRDVVPADQVLDAGLALARRLAAGPTLAYAEVKSAIRFGAVNELPAVLEHEAAAQARLATTTDHQRAVADFLAKKTPTFEGR</sequence>
<dbReference type="SUPFAM" id="SSF52096">
    <property type="entry name" value="ClpP/crotonase"/>
    <property type="match status" value="1"/>
</dbReference>
<dbReference type="PROSITE" id="PS00166">
    <property type="entry name" value="ENOYL_COA_HYDRATASE"/>
    <property type="match status" value="1"/>
</dbReference>
<keyword evidence="3" id="KW-0413">Isomerase</keyword>
<keyword evidence="4" id="KW-1185">Reference proteome</keyword>
<dbReference type="Gene3D" id="3.90.226.10">
    <property type="entry name" value="2-enoyl-CoA Hydratase, Chain A, domain 1"/>
    <property type="match status" value="1"/>
</dbReference>
<dbReference type="GO" id="GO:0016853">
    <property type="term" value="F:isomerase activity"/>
    <property type="evidence" value="ECO:0007669"/>
    <property type="project" value="UniProtKB-KW"/>
</dbReference>
<dbReference type="EC" id="5.3.3.18" evidence="3"/>